<feature type="signal peptide" evidence="1">
    <location>
        <begin position="1"/>
        <end position="20"/>
    </location>
</feature>
<comment type="caution">
    <text evidence="2">The sequence shown here is derived from an EMBL/GenBank/DDBJ whole genome shotgun (WGS) entry which is preliminary data.</text>
</comment>
<evidence type="ECO:0000313" key="2">
    <source>
        <dbReference type="EMBL" id="PZQ61631.1"/>
    </source>
</evidence>
<sequence length="271" mass="29064">MIRRLAALTALLLASTPALAQQADEQAATRFCPNRPSLGASGCTTRPGEVQVELSGVDWQRDDNDETREDTLLYGDVIARFGITPHSEFQIGWTPLATVRTRDKASGAVTQRSGTGDVMLAWRRALSHPEGKELSSAIQPYVTLPVGRAGIGAGDWSAGVVLPVYWQVDERWSLDFTGQAAAAVDEDGDGRHFDASGVFGLGYAITEAVTATAEFSVERDNDPQGHVTRTLLAGSVAWQPTDRTQIDVLTVAGFNREAPDLRIVLGGAVLF</sequence>
<organism evidence="2 3">
    <name type="scientific">Sphingomonas taxi</name>
    <dbReference type="NCBI Taxonomy" id="1549858"/>
    <lineage>
        <taxon>Bacteria</taxon>
        <taxon>Pseudomonadati</taxon>
        <taxon>Pseudomonadota</taxon>
        <taxon>Alphaproteobacteria</taxon>
        <taxon>Sphingomonadales</taxon>
        <taxon>Sphingomonadaceae</taxon>
        <taxon>Sphingomonas</taxon>
    </lineage>
</organism>
<protein>
    <submittedName>
        <fullName evidence="2">Transporter</fullName>
    </submittedName>
</protein>
<accession>A0A2W5P730</accession>
<dbReference type="Proteomes" id="UP000249229">
    <property type="component" value="Unassembled WGS sequence"/>
</dbReference>
<feature type="chain" id="PRO_5015995140" evidence="1">
    <location>
        <begin position="21"/>
        <end position="271"/>
    </location>
</feature>
<dbReference type="InterPro" id="IPR025737">
    <property type="entry name" value="FApF"/>
</dbReference>
<dbReference type="AlphaFoldDB" id="A0A2W5P730"/>
<evidence type="ECO:0000256" key="1">
    <source>
        <dbReference type="SAM" id="SignalP"/>
    </source>
</evidence>
<keyword evidence="1" id="KW-0732">Signal</keyword>
<name>A0A2W5P730_9SPHN</name>
<proteinExistence type="predicted"/>
<dbReference type="Pfam" id="PF13557">
    <property type="entry name" value="Phenol_MetA_deg"/>
    <property type="match status" value="1"/>
</dbReference>
<reference evidence="2 3" key="1">
    <citation type="submission" date="2017-08" db="EMBL/GenBank/DDBJ databases">
        <title>Infants hospitalized years apart are colonized by the same room-sourced microbial strains.</title>
        <authorList>
            <person name="Brooks B."/>
            <person name="Olm M.R."/>
            <person name="Firek B.A."/>
            <person name="Baker R."/>
            <person name="Thomas B.C."/>
            <person name="Morowitz M.J."/>
            <person name="Banfield J.F."/>
        </authorList>
    </citation>
    <scope>NUCLEOTIDE SEQUENCE [LARGE SCALE GENOMIC DNA]</scope>
    <source>
        <strain evidence="2">S2_005_001_R1_22</strain>
    </source>
</reference>
<gene>
    <name evidence="2" type="ORF">DI544_03015</name>
</gene>
<evidence type="ECO:0000313" key="3">
    <source>
        <dbReference type="Proteomes" id="UP000249229"/>
    </source>
</evidence>
<dbReference type="EMBL" id="QFQI01000002">
    <property type="protein sequence ID" value="PZQ61631.1"/>
    <property type="molecule type" value="Genomic_DNA"/>
</dbReference>